<comment type="caution">
    <text evidence="8">The sequence shown here is derived from an EMBL/GenBank/DDBJ whole genome shotgun (WGS) entry which is preliminary data.</text>
</comment>
<dbReference type="SUPFAM" id="SSF103088">
    <property type="entry name" value="OmpA-like"/>
    <property type="match status" value="1"/>
</dbReference>
<dbReference type="PROSITE" id="PS50005">
    <property type="entry name" value="TPR"/>
    <property type="match status" value="1"/>
</dbReference>
<reference evidence="8" key="1">
    <citation type="submission" date="2021-01" db="EMBL/GenBank/DDBJ databases">
        <title>Fulvivirga kasyanovii gen. nov., sp nov., a novel member of the phylum Bacteroidetes isolated from seawater in a mussel farm.</title>
        <authorList>
            <person name="Zhao L.-H."/>
            <person name="Wang Z.-J."/>
        </authorList>
    </citation>
    <scope>NUCLEOTIDE SEQUENCE</scope>
    <source>
        <strain evidence="8">29W222</strain>
    </source>
</reference>
<dbReference type="InterPro" id="IPR006664">
    <property type="entry name" value="OMP_bac"/>
</dbReference>
<dbReference type="InterPro" id="IPR011042">
    <property type="entry name" value="6-blade_b-propeller_TolB-like"/>
</dbReference>
<dbReference type="InterPro" id="IPR019734">
    <property type="entry name" value="TPR_rpt"/>
</dbReference>
<evidence type="ECO:0000256" key="1">
    <source>
        <dbReference type="ARBA" id="ARBA00004442"/>
    </source>
</evidence>
<dbReference type="Pfam" id="PF00691">
    <property type="entry name" value="OmpA"/>
    <property type="match status" value="1"/>
</dbReference>
<dbReference type="Gene3D" id="3.30.1330.60">
    <property type="entry name" value="OmpA-like domain"/>
    <property type="match status" value="1"/>
</dbReference>
<dbReference type="PROSITE" id="PS51123">
    <property type="entry name" value="OMPA_2"/>
    <property type="match status" value="1"/>
</dbReference>
<dbReference type="InterPro" id="IPR011659">
    <property type="entry name" value="WD40"/>
</dbReference>
<evidence type="ECO:0000256" key="4">
    <source>
        <dbReference type="PROSITE-ProRule" id="PRU00339"/>
    </source>
</evidence>
<dbReference type="PANTHER" id="PTHR30329">
    <property type="entry name" value="STATOR ELEMENT OF FLAGELLAR MOTOR COMPLEX"/>
    <property type="match status" value="1"/>
</dbReference>
<dbReference type="RefSeq" id="WP_202856762.1">
    <property type="nucleotide sequence ID" value="NZ_JAEUGD010000042.1"/>
</dbReference>
<dbReference type="Pfam" id="PF07676">
    <property type="entry name" value="PD40"/>
    <property type="match status" value="2"/>
</dbReference>
<sequence length="703" mass="79848">MYKRLRFLFFIAFFLCCTLNVFSQVSPENKKLAEDLVLTAEEIMAATQAMDQAREMYVQAVEADPTNIKANYMAGDFHLRTVGKDRAVKYFLKVLELDPDYRFDITYWIGRSYQYGMNFDKALAYYNQYQAKLIQHDGYRGRDRTELPEVERRIYECENAIEFVANPAHYSIVNVGNAINSEYEEYAPVLNEDETTMIFTSRRKEGNLNQNVDRDNKPFEDIFISKKVNGKWGSAQNIGDVVNTPYHGSSLALSADGNQLFLYKDDNNGDIYVSERKDDDTWTFPHPLSENINSTGFKENAVSISPDQSILFFASDRPGGQGGIDIYYSTKDRNGEWARSKNLGPVINTSYDDDGPFIDYDGKTLYFSSQGRKGMGGYDLFKSVYDSAANEWSEPENLGFPINTPDDDIYFVSTKDGKRGYYASVREDGLGYTDIYMVTILQDGKIGETVASKKVDKEKIEEPEDNVRKIDKVEQEETKQEQVEQKEVKEVKPQLQPVTVIVTVLDEGNQPVDAKVSLRSLSDNVVAGKSSSGTGSYHFKITTPDAKTYRLSVEKEGYVFQNLDIAVRPSTDPQVIERTVNLRKLRIGTRSVLRNIYFNFDKATFKDESYNELNKLENMMAQNPGMEIEISGHTDDIGAKAYNKILSQRRANAVKDYLVKKGIDARRVAAVGYGEEKPLASNDDEKEGRELNRRVEFKVIGGK</sequence>
<accession>A0A937KC83</accession>
<evidence type="ECO:0000313" key="8">
    <source>
        <dbReference type="EMBL" id="MBL6447242.1"/>
    </source>
</evidence>
<dbReference type="SUPFAM" id="SSF82171">
    <property type="entry name" value="DPP6 N-terminal domain-like"/>
    <property type="match status" value="1"/>
</dbReference>
<dbReference type="InterPro" id="IPR011990">
    <property type="entry name" value="TPR-like_helical_dom_sf"/>
</dbReference>
<evidence type="ECO:0000256" key="6">
    <source>
        <dbReference type="SAM" id="SignalP"/>
    </source>
</evidence>
<dbReference type="PRINTS" id="PR01021">
    <property type="entry name" value="OMPADOMAIN"/>
</dbReference>
<protein>
    <submittedName>
        <fullName evidence="8">OmpA family protein</fullName>
    </submittedName>
</protein>
<evidence type="ECO:0000313" key="9">
    <source>
        <dbReference type="Proteomes" id="UP000614216"/>
    </source>
</evidence>
<dbReference type="PANTHER" id="PTHR30329:SF21">
    <property type="entry name" value="LIPOPROTEIN YIAD-RELATED"/>
    <property type="match status" value="1"/>
</dbReference>
<keyword evidence="4" id="KW-0802">TPR repeat</keyword>
<comment type="subcellular location">
    <subcellularLocation>
        <location evidence="1">Cell outer membrane</location>
    </subcellularLocation>
</comment>
<feature type="chain" id="PRO_5037413208" evidence="6">
    <location>
        <begin position="24"/>
        <end position="703"/>
    </location>
</feature>
<dbReference type="SUPFAM" id="SSF48452">
    <property type="entry name" value="TPR-like"/>
    <property type="match status" value="1"/>
</dbReference>
<organism evidence="8 9">
    <name type="scientific">Fulvivirga marina</name>
    <dbReference type="NCBI Taxonomy" id="2494733"/>
    <lineage>
        <taxon>Bacteria</taxon>
        <taxon>Pseudomonadati</taxon>
        <taxon>Bacteroidota</taxon>
        <taxon>Cytophagia</taxon>
        <taxon>Cytophagales</taxon>
        <taxon>Fulvivirgaceae</taxon>
        <taxon>Fulvivirga</taxon>
    </lineage>
</organism>
<dbReference type="Gene3D" id="1.25.40.10">
    <property type="entry name" value="Tetratricopeptide repeat domain"/>
    <property type="match status" value="1"/>
</dbReference>
<dbReference type="Proteomes" id="UP000614216">
    <property type="component" value="Unassembled WGS sequence"/>
</dbReference>
<feature type="domain" description="OmpA-like" evidence="7">
    <location>
        <begin position="583"/>
        <end position="703"/>
    </location>
</feature>
<feature type="signal peptide" evidence="6">
    <location>
        <begin position="1"/>
        <end position="23"/>
    </location>
</feature>
<keyword evidence="9" id="KW-1185">Reference proteome</keyword>
<evidence type="ECO:0000256" key="5">
    <source>
        <dbReference type="PROSITE-ProRule" id="PRU00473"/>
    </source>
</evidence>
<keyword evidence="3" id="KW-0998">Cell outer membrane</keyword>
<dbReference type="InterPro" id="IPR036737">
    <property type="entry name" value="OmpA-like_sf"/>
</dbReference>
<dbReference type="Pfam" id="PF13181">
    <property type="entry name" value="TPR_8"/>
    <property type="match status" value="1"/>
</dbReference>
<evidence type="ECO:0000256" key="2">
    <source>
        <dbReference type="ARBA" id="ARBA00023136"/>
    </source>
</evidence>
<dbReference type="EMBL" id="JAEUGD010000042">
    <property type="protein sequence ID" value="MBL6447242.1"/>
    <property type="molecule type" value="Genomic_DNA"/>
</dbReference>
<proteinExistence type="predicted"/>
<dbReference type="AlphaFoldDB" id="A0A937KC83"/>
<dbReference type="CDD" id="cd07185">
    <property type="entry name" value="OmpA_C-like"/>
    <property type="match status" value="1"/>
</dbReference>
<evidence type="ECO:0000259" key="7">
    <source>
        <dbReference type="PROSITE" id="PS51123"/>
    </source>
</evidence>
<dbReference type="GO" id="GO:0009279">
    <property type="term" value="C:cell outer membrane"/>
    <property type="evidence" value="ECO:0007669"/>
    <property type="project" value="UniProtKB-SubCell"/>
</dbReference>
<dbReference type="InterPro" id="IPR006665">
    <property type="entry name" value="OmpA-like"/>
</dbReference>
<gene>
    <name evidence="8" type="ORF">JMN32_13045</name>
</gene>
<dbReference type="Gene3D" id="2.120.10.30">
    <property type="entry name" value="TolB, C-terminal domain"/>
    <property type="match status" value="1"/>
</dbReference>
<keyword evidence="6" id="KW-0732">Signal</keyword>
<dbReference type="InterPro" id="IPR050330">
    <property type="entry name" value="Bact_OuterMem_StrucFunc"/>
</dbReference>
<name>A0A937KC83_9BACT</name>
<evidence type="ECO:0000256" key="3">
    <source>
        <dbReference type="ARBA" id="ARBA00023237"/>
    </source>
</evidence>
<feature type="repeat" description="TPR" evidence="4">
    <location>
        <begin position="68"/>
        <end position="101"/>
    </location>
</feature>
<keyword evidence="2 5" id="KW-0472">Membrane</keyword>